<sequence>MDDLSDHIRMDIEDEKSCAIRTIKVETQYEYLPKYYKECNSDNWNVVKHKKDLQTQDKAKDLKFLFLVEVGDKFSTCDMPLLRHFAPLRRKSDVACRLSPLRQRCCAPASRVWELRCACQYGEKELLAPQPCTVALPAPPFVTLHDVLRLAWLCAILMLSSILASFLLLHT</sequence>
<feature type="transmembrane region" description="Helical" evidence="1">
    <location>
        <begin position="150"/>
        <end position="169"/>
    </location>
</feature>
<reference evidence="2 3" key="1">
    <citation type="journal article" date="2021" name="BMC Genomics">
        <title>Datura genome reveals duplications of psychoactive alkaloid biosynthetic genes and high mutation rate following tissue culture.</title>
        <authorList>
            <person name="Rajewski A."/>
            <person name="Carter-House D."/>
            <person name="Stajich J."/>
            <person name="Litt A."/>
        </authorList>
    </citation>
    <scope>NUCLEOTIDE SEQUENCE [LARGE SCALE GENOMIC DNA]</scope>
    <source>
        <strain evidence="2">AR-01</strain>
    </source>
</reference>
<keyword evidence="1" id="KW-0472">Membrane</keyword>
<evidence type="ECO:0000313" key="2">
    <source>
        <dbReference type="EMBL" id="MCD7461858.1"/>
    </source>
</evidence>
<proteinExistence type="predicted"/>
<evidence type="ECO:0000256" key="1">
    <source>
        <dbReference type="SAM" id="Phobius"/>
    </source>
</evidence>
<keyword evidence="1" id="KW-0812">Transmembrane</keyword>
<keyword evidence="1" id="KW-1133">Transmembrane helix</keyword>
<accession>A0ABS8SSH1</accession>
<keyword evidence="3" id="KW-1185">Reference proteome</keyword>
<dbReference type="EMBL" id="JACEIK010000761">
    <property type="protein sequence ID" value="MCD7461858.1"/>
    <property type="molecule type" value="Genomic_DNA"/>
</dbReference>
<comment type="caution">
    <text evidence="2">The sequence shown here is derived from an EMBL/GenBank/DDBJ whole genome shotgun (WGS) entry which is preliminary data.</text>
</comment>
<dbReference type="Proteomes" id="UP000823775">
    <property type="component" value="Unassembled WGS sequence"/>
</dbReference>
<protein>
    <submittedName>
        <fullName evidence="2">Uncharacterized protein</fullName>
    </submittedName>
</protein>
<name>A0ABS8SSH1_DATST</name>
<evidence type="ECO:0000313" key="3">
    <source>
        <dbReference type="Proteomes" id="UP000823775"/>
    </source>
</evidence>
<gene>
    <name evidence="2" type="ORF">HAX54_047284</name>
</gene>
<organism evidence="2 3">
    <name type="scientific">Datura stramonium</name>
    <name type="common">Jimsonweed</name>
    <name type="synonym">Common thornapple</name>
    <dbReference type="NCBI Taxonomy" id="4076"/>
    <lineage>
        <taxon>Eukaryota</taxon>
        <taxon>Viridiplantae</taxon>
        <taxon>Streptophyta</taxon>
        <taxon>Embryophyta</taxon>
        <taxon>Tracheophyta</taxon>
        <taxon>Spermatophyta</taxon>
        <taxon>Magnoliopsida</taxon>
        <taxon>eudicotyledons</taxon>
        <taxon>Gunneridae</taxon>
        <taxon>Pentapetalae</taxon>
        <taxon>asterids</taxon>
        <taxon>lamiids</taxon>
        <taxon>Solanales</taxon>
        <taxon>Solanaceae</taxon>
        <taxon>Solanoideae</taxon>
        <taxon>Datureae</taxon>
        <taxon>Datura</taxon>
    </lineage>
</organism>